<proteinExistence type="inferred from homology"/>
<dbReference type="Gene3D" id="1.10.3730.10">
    <property type="entry name" value="ProC C-terminal domain-like"/>
    <property type="match status" value="1"/>
</dbReference>
<evidence type="ECO:0000259" key="8">
    <source>
        <dbReference type="Pfam" id="PF14748"/>
    </source>
</evidence>
<dbReference type="SUPFAM" id="SSF51735">
    <property type="entry name" value="NAD(P)-binding Rossmann-fold domains"/>
    <property type="match status" value="1"/>
</dbReference>
<sequence length="274" mass="28764">MSTQPTVAFIGAGNMARAIIGGLLDNGYPATQIWATGTRPEKLADLAAKGLHTGTDNNAAAAAADILILAVKPQIMKQVCEPLRATVEAKRPLILSLAAGIACDSLDLWLGNGNAVVRCMPNTPSQVQTGASGLFANARVSELQKQQTRQLMSHVGLALWVEREELIHAVTAVSGSGPAYYFLFMEAMISAGEKLGLDRDTAAALTLQTALGAARMASASDLTPAQLRQAVTSPKGTTEQAILAFQHAGLDTLVDDAMQACASRSRELAELLRD</sequence>
<dbReference type="Pfam" id="PF03807">
    <property type="entry name" value="F420_oxidored"/>
    <property type="match status" value="1"/>
</dbReference>
<keyword evidence="4" id="KW-0963">Cytoplasm</keyword>
<comment type="catalytic activity">
    <reaction evidence="4 6">
        <text>L-proline + NADP(+) = (S)-1-pyrroline-5-carboxylate + NADPH + 2 H(+)</text>
        <dbReference type="Rhea" id="RHEA:14109"/>
        <dbReference type="ChEBI" id="CHEBI:15378"/>
        <dbReference type="ChEBI" id="CHEBI:17388"/>
        <dbReference type="ChEBI" id="CHEBI:57783"/>
        <dbReference type="ChEBI" id="CHEBI:58349"/>
        <dbReference type="ChEBI" id="CHEBI:60039"/>
        <dbReference type="EC" id="1.5.1.2"/>
    </reaction>
</comment>
<comment type="catalytic activity">
    <reaction evidence="4">
        <text>L-proline + NAD(+) = (S)-1-pyrroline-5-carboxylate + NADH + 2 H(+)</text>
        <dbReference type="Rhea" id="RHEA:14105"/>
        <dbReference type="ChEBI" id="CHEBI:15378"/>
        <dbReference type="ChEBI" id="CHEBI:17388"/>
        <dbReference type="ChEBI" id="CHEBI:57540"/>
        <dbReference type="ChEBI" id="CHEBI:57945"/>
        <dbReference type="ChEBI" id="CHEBI:60039"/>
        <dbReference type="EC" id="1.5.1.2"/>
    </reaction>
</comment>
<name>A0ABY5HHV9_9GAMM</name>
<evidence type="ECO:0000256" key="5">
    <source>
        <dbReference type="NCBIfam" id="TIGR00112"/>
    </source>
</evidence>
<dbReference type="NCBIfam" id="TIGR00112">
    <property type="entry name" value="proC"/>
    <property type="match status" value="1"/>
</dbReference>
<comment type="subcellular location">
    <subcellularLocation>
        <location evidence="4">Cytoplasm</location>
    </subcellularLocation>
</comment>
<evidence type="ECO:0000256" key="3">
    <source>
        <dbReference type="ARBA" id="ARBA00023002"/>
    </source>
</evidence>
<evidence type="ECO:0000256" key="6">
    <source>
        <dbReference type="RuleBase" id="RU003903"/>
    </source>
</evidence>
<dbReference type="InterPro" id="IPR008927">
    <property type="entry name" value="6-PGluconate_DH-like_C_sf"/>
</dbReference>
<dbReference type="Proteomes" id="UP001058461">
    <property type="component" value="Chromosome"/>
</dbReference>
<keyword evidence="10" id="KW-1185">Reference proteome</keyword>
<keyword evidence="2 4" id="KW-0521">NADP</keyword>
<evidence type="ECO:0000259" key="7">
    <source>
        <dbReference type="Pfam" id="PF03807"/>
    </source>
</evidence>
<dbReference type="InterPro" id="IPR029036">
    <property type="entry name" value="P5CR_dimer"/>
</dbReference>
<gene>
    <name evidence="4" type="primary">proC</name>
    <name evidence="9" type="ORF">KDW95_14850</name>
</gene>
<dbReference type="RefSeq" id="WP_255852613.1">
    <property type="nucleotide sequence ID" value="NZ_CP073347.1"/>
</dbReference>
<evidence type="ECO:0000313" key="10">
    <source>
        <dbReference type="Proteomes" id="UP001058461"/>
    </source>
</evidence>
<protein>
    <recommendedName>
        <fullName evidence="4 5">Pyrroline-5-carboxylate reductase</fullName>
        <shortName evidence="4">P5C reductase</shortName>
        <shortName evidence="4">P5CR</shortName>
        <ecNumber evidence="4 5">1.5.1.2</ecNumber>
    </recommendedName>
    <alternativeName>
        <fullName evidence="4">PCA reductase</fullName>
    </alternativeName>
</protein>
<reference evidence="9" key="1">
    <citation type="submission" date="2021-04" db="EMBL/GenBank/DDBJ databases">
        <title>Oceanospirillales bacteria with DddD are important DMSP degraders in coastal seawater.</title>
        <authorList>
            <person name="Liu J."/>
        </authorList>
    </citation>
    <scope>NUCLEOTIDE SEQUENCE</scope>
    <source>
        <strain evidence="9">D13-1</strain>
    </source>
</reference>
<organism evidence="9 10">
    <name type="scientific">Marinobacterium rhizophilum</name>
    <dbReference type="NCBI Taxonomy" id="420402"/>
    <lineage>
        <taxon>Bacteria</taxon>
        <taxon>Pseudomonadati</taxon>
        <taxon>Pseudomonadota</taxon>
        <taxon>Gammaproteobacteria</taxon>
        <taxon>Oceanospirillales</taxon>
        <taxon>Oceanospirillaceae</taxon>
        <taxon>Marinobacterium</taxon>
    </lineage>
</organism>
<dbReference type="HAMAP" id="MF_01925">
    <property type="entry name" value="P5C_reductase"/>
    <property type="match status" value="1"/>
</dbReference>
<keyword evidence="4 6" id="KW-0641">Proline biosynthesis</keyword>
<evidence type="ECO:0000256" key="4">
    <source>
        <dbReference type="HAMAP-Rule" id="MF_01925"/>
    </source>
</evidence>
<dbReference type="PANTHER" id="PTHR11645:SF0">
    <property type="entry name" value="PYRROLINE-5-CARBOXYLATE REDUCTASE 3"/>
    <property type="match status" value="1"/>
</dbReference>
<dbReference type="EMBL" id="CP073347">
    <property type="protein sequence ID" value="UTW10566.1"/>
    <property type="molecule type" value="Genomic_DNA"/>
</dbReference>
<dbReference type="GO" id="GO:0004735">
    <property type="term" value="F:pyrroline-5-carboxylate reductase activity"/>
    <property type="evidence" value="ECO:0007669"/>
    <property type="project" value="UniProtKB-EC"/>
</dbReference>
<dbReference type="InterPro" id="IPR000304">
    <property type="entry name" value="Pyrroline-COOH_reductase"/>
</dbReference>
<comment type="similarity">
    <text evidence="1 4 6">Belongs to the pyrroline-5-carboxylate reductase family.</text>
</comment>
<dbReference type="InterPro" id="IPR053790">
    <property type="entry name" value="P5CR-like_CS"/>
</dbReference>
<accession>A0ABY5HHV9</accession>
<keyword evidence="3 4" id="KW-0560">Oxidoreductase</keyword>
<feature type="domain" description="Pyrroline-5-carboxylate reductase dimerisation" evidence="8">
    <location>
        <begin position="164"/>
        <end position="268"/>
    </location>
</feature>
<evidence type="ECO:0000256" key="2">
    <source>
        <dbReference type="ARBA" id="ARBA00022857"/>
    </source>
</evidence>
<dbReference type="InterPro" id="IPR028939">
    <property type="entry name" value="P5C_Rdtase_cat_N"/>
</dbReference>
<evidence type="ECO:0000256" key="1">
    <source>
        <dbReference type="ARBA" id="ARBA00005525"/>
    </source>
</evidence>
<dbReference type="PANTHER" id="PTHR11645">
    <property type="entry name" value="PYRROLINE-5-CARBOXYLATE REDUCTASE"/>
    <property type="match status" value="1"/>
</dbReference>
<comment type="function">
    <text evidence="4">Catalyzes the reduction of 1-pyrroline-5-carboxylate (PCA) to L-proline.</text>
</comment>
<dbReference type="PIRSF" id="PIRSF000193">
    <property type="entry name" value="Pyrrol-5-carb_rd"/>
    <property type="match status" value="1"/>
</dbReference>
<comment type="pathway">
    <text evidence="4 6">Amino-acid biosynthesis; L-proline biosynthesis; L-proline from L-glutamate 5-semialdehyde: step 1/1.</text>
</comment>
<dbReference type="Gene3D" id="3.40.50.720">
    <property type="entry name" value="NAD(P)-binding Rossmann-like Domain"/>
    <property type="match status" value="1"/>
</dbReference>
<dbReference type="InterPro" id="IPR036291">
    <property type="entry name" value="NAD(P)-bd_dom_sf"/>
</dbReference>
<dbReference type="PROSITE" id="PS00521">
    <property type="entry name" value="P5CR"/>
    <property type="match status" value="1"/>
</dbReference>
<keyword evidence="4 6" id="KW-0028">Amino-acid biosynthesis</keyword>
<dbReference type="Pfam" id="PF14748">
    <property type="entry name" value="P5CR_dimer"/>
    <property type="match status" value="1"/>
</dbReference>
<feature type="domain" description="Pyrroline-5-carboxylate reductase catalytic N-terminal" evidence="7">
    <location>
        <begin position="6"/>
        <end position="100"/>
    </location>
</feature>
<dbReference type="EC" id="1.5.1.2" evidence="4 5"/>
<evidence type="ECO:0000313" key="9">
    <source>
        <dbReference type="EMBL" id="UTW10566.1"/>
    </source>
</evidence>
<dbReference type="SUPFAM" id="SSF48179">
    <property type="entry name" value="6-phosphogluconate dehydrogenase C-terminal domain-like"/>
    <property type="match status" value="1"/>
</dbReference>